<name>A0A9X0DHW8_9HELO</name>
<dbReference type="Gene3D" id="3.40.50.150">
    <property type="entry name" value="Vaccinia Virus protein VP39"/>
    <property type="match status" value="1"/>
</dbReference>
<dbReference type="Pfam" id="PF14765">
    <property type="entry name" value="PS-DH"/>
    <property type="match status" value="1"/>
</dbReference>
<dbReference type="AlphaFoldDB" id="A0A9X0DHW8"/>
<dbReference type="PANTHER" id="PTHR45681">
    <property type="entry name" value="POLYKETIDE SYNTHASE 44-RELATED"/>
    <property type="match status" value="1"/>
</dbReference>
<dbReference type="InterPro" id="IPR011032">
    <property type="entry name" value="GroES-like_sf"/>
</dbReference>
<proteinExistence type="predicted"/>
<dbReference type="GO" id="GO:1901336">
    <property type="term" value="P:lactone biosynthetic process"/>
    <property type="evidence" value="ECO:0007669"/>
    <property type="project" value="UniProtKB-ARBA"/>
</dbReference>
<dbReference type="InterPro" id="IPR056501">
    <property type="entry name" value="NAD-bd_HRPKS_sdrA"/>
</dbReference>
<keyword evidence="2" id="KW-0597">Phosphoprotein</keyword>
<accession>A0A9X0DHW8</accession>
<reference evidence="7" key="1">
    <citation type="submission" date="2022-11" db="EMBL/GenBank/DDBJ databases">
        <title>Genome Resource of Sclerotinia nivalis Strain SnTB1, a Plant Pathogen Isolated from American Ginseng.</title>
        <authorList>
            <person name="Fan S."/>
        </authorList>
    </citation>
    <scope>NUCLEOTIDE SEQUENCE</scope>
    <source>
        <strain evidence="7">SnTB1</strain>
    </source>
</reference>
<dbReference type="SUPFAM" id="SSF50129">
    <property type="entry name" value="GroES-like"/>
    <property type="match status" value="1"/>
</dbReference>
<keyword evidence="3" id="KW-0808">Transferase</keyword>
<dbReference type="Pfam" id="PF23114">
    <property type="entry name" value="NAD-bd_HRPKS_sdrA"/>
    <property type="match status" value="1"/>
</dbReference>
<feature type="region of interest" description="C-terminal hotdog fold" evidence="5">
    <location>
        <begin position="119"/>
        <end position="275"/>
    </location>
</feature>
<dbReference type="FunFam" id="3.40.50.720:FF:000209">
    <property type="entry name" value="Polyketide synthase Pks12"/>
    <property type="match status" value="1"/>
</dbReference>
<dbReference type="OrthoDB" id="329835at2759"/>
<dbReference type="GO" id="GO:0016491">
    <property type="term" value="F:oxidoreductase activity"/>
    <property type="evidence" value="ECO:0007669"/>
    <property type="project" value="InterPro"/>
</dbReference>
<evidence type="ECO:0000256" key="4">
    <source>
        <dbReference type="ARBA" id="ARBA00023268"/>
    </source>
</evidence>
<evidence type="ECO:0000313" key="7">
    <source>
        <dbReference type="EMBL" id="KAJ8061398.1"/>
    </source>
</evidence>
<dbReference type="PANTHER" id="PTHR45681:SF6">
    <property type="entry name" value="POLYKETIDE SYNTHASE 37"/>
    <property type="match status" value="1"/>
</dbReference>
<keyword evidence="4" id="KW-0511">Multifunctional enzyme</keyword>
<dbReference type="CDD" id="cd05195">
    <property type="entry name" value="enoyl_red"/>
    <property type="match status" value="1"/>
</dbReference>
<dbReference type="InterPro" id="IPR013154">
    <property type="entry name" value="ADH-like_N"/>
</dbReference>
<comment type="caution">
    <text evidence="5">Lacks conserved residue(s) required for the propagation of feature annotation.</text>
</comment>
<comment type="caution">
    <text evidence="7">The sequence shown here is derived from an EMBL/GenBank/DDBJ whole genome shotgun (WGS) entry which is preliminary data.</text>
</comment>
<dbReference type="Gene3D" id="3.90.180.10">
    <property type="entry name" value="Medium-chain alcohol dehydrogenases, catalytic domain"/>
    <property type="match status" value="1"/>
</dbReference>
<dbReference type="EMBL" id="JAPEIS010000012">
    <property type="protein sequence ID" value="KAJ8061398.1"/>
    <property type="molecule type" value="Genomic_DNA"/>
</dbReference>
<dbReference type="Gene3D" id="3.10.129.110">
    <property type="entry name" value="Polyketide synthase dehydratase"/>
    <property type="match status" value="1"/>
</dbReference>
<dbReference type="GO" id="GO:0044550">
    <property type="term" value="P:secondary metabolite biosynthetic process"/>
    <property type="evidence" value="ECO:0007669"/>
    <property type="project" value="UniProtKB-ARBA"/>
</dbReference>
<dbReference type="InterPro" id="IPR020843">
    <property type="entry name" value="ER"/>
</dbReference>
<dbReference type="PROSITE" id="PS52019">
    <property type="entry name" value="PKS_MFAS_DH"/>
    <property type="match status" value="1"/>
</dbReference>
<dbReference type="Pfam" id="PF08242">
    <property type="entry name" value="Methyltransf_12"/>
    <property type="match status" value="1"/>
</dbReference>
<evidence type="ECO:0000259" key="6">
    <source>
        <dbReference type="PROSITE" id="PS52019"/>
    </source>
</evidence>
<keyword evidence="8" id="KW-1185">Reference proteome</keyword>
<dbReference type="SMART" id="SM00829">
    <property type="entry name" value="PKS_ER"/>
    <property type="match status" value="1"/>
</dbReference>
<dbReference type="GO" id="GO:0016740">
    <property type="term" value="F:transferase activity"/>
    <property type="evidence" value="ECO:0007669"/>
    <property type="project" value="UniProtKB-KW"/>
</dbReference>
<dbReference type="InterPro" id="IPR042104">
    <property type="entry name" value="PKS_dehydratase_sf"/>
</dbReference>
<dbReference type="InterPro" id="IPR029063">
    <property type="entry name" value="SAM-dependent_MTases_sf"/>
</dbReference>
<dbReference type="Pfam" id="PF08240">
    <property type="entry name" value="ADH_N"/>
    <property type="match status" value="1"/>
</dbReference>
<feature type="domain" description="PKS/mFAS DH" evidence="6">
    <location>
        <begin position="1"/>
        <end position="275"/>
    </location>
</feature>
<evidence type="ECO:0000313" key="8">
    <source>
        <dbReference type="Proteomes" id="UP001152300"/>
    </source>
</evidence>
<dbReference type="InterPro" id="IPR049900">
    <property type="entry name" value="PKS_mFAS_DH"/>
</dbReference>
<evidence type="ECO:0000256" key="2">
    <source>
        <dbReference type="ARBA" id="ARBA00022553"/>
    </source>
</evidence>
<evidence type="ECO:0000256" key="5">
    <source>
        <dbReference type="PROSITE-ProRule" id="PRU01363"/>
    </source>
</evidence>
<dbReference type="InterPro" id="IPR049551">
    <property type="entry name" value="PKS_DH_C"/>
</dbReference>
<protein>
    <recommendedName>
        <fullName evidence="6">PKS/mFAS DH domain-containing protein</fullName>
    </recommendedName>
</protein>
<dbReference type="SUPFAM" id="SSF51735">
    <property type="entry name" value="NAD(P)-binding Rossmann-fold domains"/>
    <property type="match status" value="1"/>
</dbReference>
<keyword evidence="1" id="KW-0596">Phosphopantetheine</keyword>
<dbReference type="Pfam" id="PF13602">
    <property type="entry name" value="ADH_zinc_N_2"/>
    <property type="match status" value="1"/>
</dbReference>
<dbReference type="Proteomes" id="UP001152300">
    <property type="component" value="Unassembled WGS sequence"/>
</dbReference>
<feature type="region of interest" description="N-terminal hotdog fold" evidence="5">
    <location>
        <begin position="1"/>
        <end position="90"/>
    </location>
</feature>
<dbReference type="InterPro" id="IPR036291">
    <property type="entry name" value="NAD(P)-bd_dom_sf"/>
</dbReference>
<dbReference type="InterPro" id="IPR013217">
    <property type="entry name" value="Methyltransf_12"/>
</dbReference>
<evidence type="ECO:0000256" key="3">
    <source>
        <dbReference type="ARBA" id="ARBA00022679"/>
    </source>
</evidence>
<sequence length="1204" mass="133883">MAIEAMKQTAGSGPDTNAKFSGFRMKDVFFQSPLIVPTNQSGVDTQFTLLAAPRILDKSLNWSEFRLYAFSNNEWTLVCRGHIRPTNGERNSDFNNGRELRERNKVYENIYQTQDESCTSRVDSDVIYQHLASCGLQYGPAFRRLNHISYNAKGDAIGELDLFRWTAENSSNHVQEHVIHPTSLDGLFQLSLIGTSRGEDQKTPTMVPTRINSMWISNERLSYPSSNSITVCAKSVPSTISQSGASIFGLDRDNKAPLIIIHGLQATIVANDENVQSIPNKLPRLCYSIDWKPDMSLMSSQEKLSYCEIGNADTPEPVEFSQAVHFMVLAYITKTLKVVDRAILATAEPHYQKYVRWMEFQAERFHAGALHDILPNSPSLLEDIKYQDALSTSLAEGNVQGKTYVEIGQNLVDILHGSVDPLALLFQTNLAAEYYAEISNSARFLKPMQRYMQALAHKDPSMRILEIGAGTGGVTTHMLNSLMPPTSDASAETSTPMYDSYDFTDISRSFFPEAQRKFVHHGSRLNYSILNIDEDPELQGFENNTYDMVIAASALHVTKDLNLTIRRIRKLLKIGGKLVLVEPTKPDQLGCNFIFGLLPGWWPDGTDGRETGPLVTEAGWNDICTRNGFSQVDITFTDYQNESCQESSIMIFTAVDTNEHTTTTEMPNNDAPIIMIRETSNLQLEMSHMLQAHFLENGYLGCEIVTLSEASKIDALGGKSCISLLEVDASAIWNFTLSEYKAFQLLIRSKVKLLWVKGAVGSNGGPNRGVVDGLSRVLRAEDTALVFVTLELEISEANKTHNLPRCVKHICQVLSTTSEHAASHSFEPEYKEIDGLLQIKRIVEERPLDRHISIQTCRTELRVFQLDQGPPLRISVGTPGLLESLQLIHDKSAGEPLQKQHIEVQTHAIGLNFMDLLTALGRLGDGTQIGTECAGIVSRVGDDAKGYFKIGDRVLVAYSDTCRTYVRCHYQCAVILPSNIPFTLAAGLPTTFGTAYHSLHKVARLQKGETLLIHSAAGGTGQSAIQIGLEIGAEIFATVGSQIKKEFLMETYGLSEDHIFSSRDTVFAESVLRMTKGEGVDVVLNSLSGEGLIASWECIAPYGRFIEIGKKDIQSAERLPMLPFARNVSFSAVDMAAMTKDRPHYMQSLLTILIQKMEQGQIRTSQPLQVYKLSEMEQAFRHLQSGQSRGKLVLEVDREKEIEV</sequence>
<organism evidence="7 8">
    <name type="scientific">Sclerotinia nivalis</name>
    <dbReference type="NCBI Taxonomy" id="352851"/>
    <lineage>
        <taxon>Eukaryota</taxon>
        <taxon>Fungi</taxon>
        <taxon>Dikarya</taxon>
        <taxon>Ascomycota</taxon>
        <taxon>Pezizomycotina</taxon>
        <taxon>Leotiomycetes</taxon>
        <taxon>Helotiales</taxon>
        <taxon>Sclerotiniaceae</taxon>
        <taxon>Sclerotinia</taxon>
    </lineage>
</organism>
<dbReference type="SUPFAM" id="SSF53335">
    <property type="entry name" value="S-adenosyl-L-methionine-dependent methyltransferases"/>
    <property type="match status" value="1"/>
</dbReference>
<dbReference type="InterPro" id="IPR050444">
    <property type="entry name" value="Polyketide_Synthase"/>
</dbReference>
<dbReference type="CDD" id="cd02440">
    <property type="entry name" value="AdoMet_MTases"/>
    <property type="match status" value="1"/>
</dbReference>
<evidence type="ECO:0000256" key="1">
    <source>
        <dbReference type="ARBA" id="ARBA00022450"/>
    </source>
</evidence>
<gene>
    <name evidence="7" type="ORF">OCU04_010454</name>
</gene>